<keyword evidence="3" id="KW-1185">Reference proteome</keyword>
<proteinExistence type="predicted"/>
<dbReference type="AlphaFoldDB" id="A0AA39ND29"/>
<protein>
    <submittedName>
        <fullName evidence="2">Uncharacterized protein</fullName>
    </submittedName>
</protein>
<dbReference type="InterPro" id="IPR027948">
    <property type="entry name" value="DUF4436"/>
</dbReference>
<feature type="transmembrane region" description="Helical" evidence="1">
    <location>
        <begin position="225"/>
        <end position="247"/>
    </location>
</feature>
<name>A0AA39ND29_9AGAR</name>
<feature type="transmembrane region" description="Helical" evidence="1">
    <location>
        <begin position="153"/>
        <end position="182"/>
    </location>
</feature>
<evidence type="ECO:0000313" key="3">
    <source>
        <dbReference type="Proteomes" id="UP001175227"/>
    </source>
</evidence>
<feature type="transmembrane region" description="Helical" evidence="1">
    <location>
        <begin position="189"/>
        <end position="205"/>
    </location>
</feature>
<dbReference type="Pfam" id="PF14494">
    <property type="entry name" value="DUF4436"/>
    <property type="match status" value="1"/>
</dbReference>
<gene>
    <name evidence="2" type="ORF">IW261DRAFT_1575735</name>
</gene>
<sequence>MPLEQLPSLIETLIKSPYTSDPRYDRGSYHGDLAQTISNNFTWNATLSDSRRRRDAPNFNTVLTLYTSDDYQDYSSGYSYENSLVYYPFDSYGANISAFARDASTNESVTLQISSGSGFIVNFQFAIAPTGPRLEETDQIWDLNFSFKRNTMIIVYSLVITFAFWLITITICLIMITTVVFGFRQRNEIVVVPIGTIFTFIQLRSSMPGAPPGFARQGNSIDFVGLLPCLILLSISAIAMIGICLFADPDDVSRRIFTWNGLEDALLHYSKRIWTTFKQCVRRTRFRTVTTLDRKIQFE</sequence>
<organism evidence="2 3">
    <name type="scientific">Armillaria novae-zelandiae</name>
    <dbReference type="NCBI Taxonomy" id="153914"/>
    <lineage>
        <taxon>Eukaryota</taxon>
        <taxon>Fungi</taxon>
        <taxon>Dikarya</taxon>
        <taxon>Basidiomycota</taxon>
        <taxon>Agaricomycotina</taxon>
        <taxon>Agaricomycetes</taxon>
        <taxon>Agaricomycetidae</taxon>
        <taxon>Agaricales</taxon>
        <taxon>Marasmiineae</taxon>
        <taxon>Physalacriaceae</taxon>
        <taxon>Armillaria</taxon>
    </lineage>
</organism>
<keyword evidence="1" id="KW-0472">Membrane</keyword>
<evidence type="ECO:0000313" key="2">
    <source>
        <dbReference type="EMBL" id="KAK0463385.1"/>
    </source>
</evidence>
<dbReference type="EMBL" id="JAUEPR010000110">
    <property type="protein sequence ID" value="KAK0463385.1"/>
    <property type="molecule type" value="Genomic_DNA"/>
</dbReference>
<reference evidence="2" key="1">
    <citation type="submission" date="2023-06" db="EMBL/GenBank/DDBJ databases">
        <authorList>
            <consortium name="Lawrence Berkeley National Laboratory"/>
            <person name="Ahrendt S."/>
            <person name="Sahu N."/>
            <person name="Indic B."/>
            <person name="Wong-Bajracharya J."/>
            <person name="Merenyi Z."/>
            <person name="Ke H.-M."/>
            <person name="Monk M."/>
            <person name="Kocsube S."/>
            <person name="Drula E."/>
            <person name="Lipzen A."/>
            <person name="Balint B."/>
            <person name="Henrissat B."/>
            <person name="Andreopoulos B."/>
            <person name="Martin F.M."/>
            <person name="Harder C.B."/>
            <person name="Rigling D."/>
            <person name="Ford K.L."/>
            <person name="Foster G.D."/>
            <person name="Pangilinan J."/>
            <person name="Papanicolaou A."/>
            <person name="Barry K."/>
            <person name="LaButti K."/>
            <person name="Viragh M."/>
            <person name="Koriabine M."/>
            <person name="Yan M."/>
            <person name="Riley R."/>
            <person name="Champramary S."/>
            <person name="Plett K.L."/>
            <person name="Tsai I.J."/>
            <person name="Slot J."/>
            <person name="Sipos G."/>
            <person name="Plett J."/>
            <person name="Nagy L.G."/>
            <person name="Grigoriev I.V."/>
        </authorList>
    </citation>
    <scope>NUCLEOTIDE SEQUENCE</scope>
    <source>
        <strain evidence="2">ICMP 16352</strain>
    </source>
</reference>
<accession>A0AA39ND29</accession>
<keyword evidence="1" id="KW-0812">Transmembrane</keyword>
<keyword evidence="1" id="KW-1133">Transmembrane helix</keyword>
<dbReference type="Proteomes" id="UP001175227">
    <property type="component" value="Unassembled WGS sequence"/>
</dbReference>
<evidence type="ECO:0000256" key="1">
    <source>
        <dbReference type="SAM" id="Phobius"/>
    </source>
</evidence>
<comment type="caution">
    <text evidence="2">The sequence shown here is derived from an EMBL/GenBank/DDBJ whole genome shotgun (WGS) entry which is preliminary data.</text>
</comment>